<evidence type="ECO:0000313" key="1">
    <source>
        <dbReference type="EMBL" id="MBA5607725.1"/>
    </source>
</evidence>
<dbReference type="EMBL" id="JACEZS010000020">
    <property type="protein sequence ID" value="MBA5607725.1"/>
    <property type="molecule type" value="Genomic_DNA"/>
</dbReference>
<sequence>MQGTIFQILVLVTHGNMVLSGQAIADFYPQHNAFKFDEFVKFVDLERVGNTWNEKPFAEDPNVWLTKLKTRRCSGLRVERISTDKKDFSDRMSVAFVGGGGRWIIEAVCPGGSDYWEAKWEVGDQNRADQKIWQVTYGRIARNEKAASSNAPSVDSLSAEMSRTLQDAIVFSRKHKLDWFAEAFESGRSALKGKSEPDLNGIALRGQLPLHASRLLAASQAAWVFGGMGSWNDLGFDGEDQRQYEAISDNLFRLINSSLIVTANLSYPHAEKPR</sequence>
<proteinExistence type="predicted"/>
<accession>A0A7W2EKR4</accession>
<reference evidence="1 2" key="1">
    <citation type="submission" date="2020-07" db="EMBL/GenBank/DDBJ databases">
        <title>Novel species isolated from subtropical streams in China.</title>
        <authorList>
            <person name="Lu H."/>
        </authorList>
    </citation>
    <scope>NUCLEOTIDE SEQUENCE [LARGE SCALE GENOMIC DNA]</scope>
    <source>
        <strain evidence="1 2">FT3S</strain>
    </source>
</reference>
<keyword evidence="2" id="KW-1185">Reference proteome</keyword>
<dbReference type="AlphaFoldDB" id="A0A7W2EKR4"/>
<dbReference type="Proteomes" id="UP000566711">
    <property type="component" value="Unassembled WGS sequence"/>
</dbReference>
<name>A0A7W2EKR4_9BURK</name>
<comment type="caution">
    <text evidence="1">The sequence shown here is derived from an EMBL/GenBank/DDBJ whole genome shotgun (WGS) entry which is preliminary data.</text>
</comment>
<dbReference type="RefSeq" id="WP_182219918.1">
    <property type="nucleotide sequence ID" value="NZ_JACEZS010000020.1"/>
</dbReference>
<organism evidence="1 2">
    <name type="scientific">Rugamonas fusca</name>
    <dbReference type="NCBI Taxonomy" id="2758568"/>
    <lineage>
        <taxon>Bacteria</taxon>
        <taxon>Pseudomonadati</taxon>
        <taxon>Pseudomonadota</taxon>
        <taxon>Betaproteobacteria</taxon>
        <taxon>Burkholderiales</taxon>
        <taxon>Oxalobacteraceae</taxon>
        <taxon>Telluria group</taxon>
        <taxon>Rugamonas</taxon>
    </lineage>
</organism>
<gene>
    <name evidence="1" type="ORF">H3H36_20425</name>
</gene>
<evidence type="ECO:0000313" key="2">
    <source>
        <dbReference type="Proteomes" id="UP000566711"/>
    </source>
</evidence>
<protein>
    <submittedName>
        <fullName evidence="1">Uncharacterized protein</fullName>
    </submittedName>
</protein>